<protein>
    <submittedName>
        <fullName evidence="3">Uncharacterized protein</fullName>
    </submittedName>
</protein>
<reference evidence="3" key="2">
    <citation type="journal article" date="2020" name="Nat. Commun.">
        <title>Large-scale genome sequencing of mycorrhizal fungi provides insights into the early evolution of symbiotic traits.</title>
        <authorList>
            <person name="Miyauchi S."/>
            <person name="Kiss E."/>
            <person name="Kuo A."/>
            <person name="Drula E."/>
            <person name="Kohler A."/>
            <person name="Sanchez-Garcia M."/>
            <person name="Morin E."/>
            <person name="Andreopoulos B."/>
            <person name="Barry K.W."/>
            <person name="Bonito G."/>
            <person name="Buee M."/>
            <person name="Carver A."/>
            <person name="Chen C."/>
            <person name="Cichocki N."/>
            <person name="Clum A."/>
            <person name="Culley D."/>
            <person name="Crous P.W."/>
            <person name="Fauchery L."/>
            <person name="Girlanda M."/>
            <person name="Hayes R.D."/>
            <person name="Keri Z."/>
            <person name="LaButti K."/>
            <person name="Lipzen A."/>
            <person name="Lombard V."/>
            <person name="Magnuson J."/>
            <person name="Maillard F."/>
            <person name="Murat C."/>
            <person name="Nolan M."/>
            <person name="Ohm R.A."/>
            <person name="Pangilinan J."/>
            <person name="Pereira M.F."/>
            <person name="Perotto S."/>
            <person name="Peter M."/>
            <person name="Pfister S."/>
            <person name="Riley R."/>
            <person name="Sitrit Y."/>
            <person name="Stielow J.B."/>
            <person name="Szollosi G."/>
            <person name="Zifcakova L."/>
            <person name="Stursova M."/>
            <person name="Spatafora J.W."/>
            <person name="Tedersoo L."/>
            <person name="Vaario L.M."/>
            <person name="Yamada A."/>
            <person name="Yan M."/>
            <person name="Wang P."/>
            <person name="Xu J."/>
            <person name="Bruns T."/>
            <person name="Baldrian P."/>
            <person name="Vilgalys R."/>
            <person name="Dunand C."/>
            <person name="Henrissat B."/>
            <person name="Grigoriev I.V."/>
            <person name="Hibbett D."/>
            <person name="Nagy L.G."/>
            <person name="Martin F.M."/>
        </authorList>
    </citation>
    <scope>NUCLEOTIDE SEQUENCE</scope>
    <source>
        <strain evidence="3">BED1</strain>
    </source>
</reference>
<evidence type="ECO:0000313" key="3">
    <source>
        <dbReference type="EMBL" id="KAF8438112.1"/>
    </source>
</evidence>
<evidence type="ECO:0000256" key="1">
    <source>
        <dbReference type="SAM" id="MobiDB-lite"/>
    </source>
</evidence>
<feature type="transmembrane region" description="Helical" evidence="2">
    <location>
        <begin position="755"/>
        <end position="773"/>
    </location>
</feature>
<keyword evidence="2" id="KW-1133">Transmembrane helix</keyword>
<proteinExistence type="predicted"/>
<accession>A0AAD4BR74</accession>
<organism evidence="3 4">
    <name type="scientific">Boletus edulis BED1</name>
    <dbReference type="NCBI Taxonomy" id="1328754"/>
    <lineage>
        <taxon>Eukaryota</taxon>
        <taxon>Fungi</taxon>
        <taxon>Dikarya</taxon>
        <taxon>Basidiomycota</taxon>
        <taxon>Agaricomycotina</taxon>
        <taxon>Agaricomycetes</taxon>
        <taxon>Agaricomycetidae</taxon>
        <taxon>Boletales</taxon>
        <taxon>Boletineae</taxon>
        <taxon>Boletaceae</taxon>
        <taxon>Boletoideae</taxon>
        <taxon>Boletus</taxon>
    </lineage>
</organism>
<feature type="transmembrane region" description="Helical" evidence="2">
    <location>
        <begin position="663"/>
        <end position="683"/>
    </location>
</feature>
<feature type="compositionally biased region" description="Polar residues" evidence="1">
    <location>
        <begin position="149"/>
        <end position="158"/>
    </location>
</feature>
<dbReference type="Proteomes" id="UP001194468">
    <property type="component" value="Unassembled WGS sequence"/>
</dbReference>
<keyword evidence="2" id="KW-0812">Transmembrane</keyword>
<evidence type="ECO:0000313" key="4">
    <source>
        <dbReference type="Proteomes" id="UP001194468"/>
    </source>
</evidence>
<feature type="region of interest" description="Disordered" evidence="1">
    <location>
        <begin position="149"/>
        <end position="184"/>
    </location>
</feature>
<reference evidence="3" key="1">
    <citation type="submission" date="2019-10" db="EMBL/GenBank/DDBJ databases">
        <authorList>
            <consortium name="DOE Joint Genome Institute"/>
            <person name="Kuo A."/>
            <person name="Miyauchi S."/>
            <person name="Kiss E."/>
            <person name="Drula E."/>
            <person name="Kohler A."/>
            <person name="Sanchez-Garcia M."/>
            <person name="Andreopoulos B."/>
            <person name="Barry K.W."/>
            <person name="Bonito G."/>
            <person name="Buee M."/>
            <person name="Carver A."/>
            <person name="Chen C."/>
            <person name="Cichocki N."/>
            <person name="Clum A."/>
            <person name="Culley D."/>
            <person name="Crous P.W."/>
            <person name="Fauchery L."/>
            <person name="Girlanda M."/>
            <person name="Hayes R."/>
            <person name="Keri Z."/>
            <person name="LaButti K."/>
            <person name="Lipzen A."/>
            <person name="Lombard V."/>
            <person name="Magnuson J."/>
            <person name="Maillard F."/>
            <person name="Morin E."/>
            <person name="Murat C."/>
            <person name="Nolan M."/>
            <person name="Ohm R."/>
            <person name="Pangilinan J."/>
            <person name="Pereira M."/>
            <person name="Perotto S."/>
            <person name="Peter M."/>
            <person name="Riley R."/>
            <person name="Sitrit Y."/>
            <person name="Stielow B."/>
            <person name="Szollosi G."/>
            <person name="Zifcakova L."/>
            <person name="Stursova M."/>
            <person name="Spatafora J.W."/>
            <person name="Tedersoo L."/>
            <person name="Vaario L.-M."/>
            <person name="Yamada A."/>
            <person name="Yan M."/>
            <person name="Wang P."/>
            <person name="Xu J."/>
            <person name="Bruns T."/>
            <person name="Baldrian P."/>
            <person name="Vilgalys R."/>
            <person name="Henrissat B."/>
            <person name="Grigoriev I.V."/>
            <person name="Hibbett D."/>
            <person name="Nagy L.G."/>
            <person name="Martin F.M."/>
        </authorList>
    </citation>
    <scope>NUCLEOTIDE SEQUENCE</scope>
    <source>
        <strain evidence="3">BED1</strain>
    </source>
</reference>
<sequence length="787" mass="88762">MSVPTVRQWLIQLLSRFLKSLSSTHRLITPFRLINQLFAFFASITRWARTNPRTPTLHRRQVRPPISSASMDSGITCAMTVPSDAHERSRLSPVDSPYAGERSPSGHLTPYPPTLSRRYSIPWMGGSQTSFHNEPSEINLDTSQAAVDSMVQSSSSLAIHTHHGDHAPSSDILTHPSHPPSVTIGFALDTLPGTPEVKSSPHAAQLHFDANKSEPNRSGTPFSMKSSQHTVSSAHSRSSGRASYREHRGPPVHVHVLASDQDAPVDPSSTLTGAEPGCFTGSAPFLTNVATPCADDPSRSGELINVGPCRRSYPMSVSGVLRYDDRRTRGPSEPDYTIEAMSCRYRETPENVPEGWRACRHPEGALYFVHSESKTFAEVNICNEEIYADIEHFRTSLFSKLKAEIRKQNSEFLQVGEVQLVLEPKRDDLGFVCCYYFVNPRTRCLFWLGEWKGYEIFKDCRSDLSLPHKGLGVQAHYWSHWDLYPNFCEVTQELKDEVVDMILHATCDHLTSSRSSCPLNPEELQKYLSLIDRIDPGKTAERKHSAIIIGRIMHIFYHNYFLNFHGEECARLNFDQRIYGWRYHPSRFMTIFALFSFMAPVKNVRLLHRVFVDDIASKEKWNMFVANLNSQLQESSVLATVLLNANVGFLPKQSGAGTSLQAFFGYMSLISSVASIILGLVFMGHSRTEARNTPFEAATFLHGLWHEKHGLERLAIVYSLPQAFLIWGMGLFSAAFMVQYVQWYHLGNTQLRDGAGAFMLVVALLVAWCIWTARDRSDRWWFQSDPS</sequence>
<dbReference type="EMBL" id="WHUW01000017">
    <property type="protein sequence ID" value="KAF8438112.1"/>
    <property type="molecule type" value="Genomic_DNA"/>
</dbReference>
<keyword evidence="2" id="KW-0472">Membrane</keyword>
<feature type="compositionally biased region" description="Polar residues" evidence="1">
    <location>
        <begin position="216"/>
        <end position="225"/>
    </location>
</feature>
<dbReference type="AlphaFoldDB" id="A0AAD4BR74"/>
<name>A0AAD4BR74_BOLED</name>
<comment type="caution">
    <text evidence="3">The sequence shown here is derived from an EMBL/GenBank/DDBJ whole genome shotgun (WGS) entry which is preliminary data.</text>
</comment>
<keyword evidence="4" id="KW-1185">Reference proteome</keyword>
<evidence type="ECO:0000256" key="2">
    <source>
        <dbReference type="SAM" id="Phobius"/>
    </source>
</evidence>
<feature type="region of interest" description="Disordered" evidence="1">
    <location>
        <begin position="82"/>
        <end position="113"/>
    </location>
</feature>
<feature type="region of interest" description="Disordered" evidence="1">
    <location>
        <begin position="210"/>
        <end position="248"/>
    </location>
</feature>
<gene>
    <name evidence="3" type="ORF">L210DRAFT_3545440</name>
</gene>
<feature type="transmembrane region" description="Helical" evidence="2">
    <location>
        <begin position="723"/>
        <end position="743"/>
    </location>
</feature>
<feature type="compositionally biased region" description="Low complexity" evidence="1">
    <location>
        <begin position="226"/>
        <end position="242"/>
    </location>
</feature>